<feature type="domain" description="Hydrogen maturase F dimerization" evidence="1">
    <location>
        <begin position="26"/>
        <end position="124"/>
    </location>
</feature>
<name>A0A645CRW2_9ZZZZ</name>
<dbReference type="NCBIfam" id="TIGR03918">
    <property type="entry name" value="GTP_HydF"/>
    <property type="match status" value="1"/>
</dbReference>
<organism evidence="3">
    <name type="scientific">bioreactor metagenome</name>
    <dbReference type="NCBI Taxonomy" id="1076179"/>
    <lineage>
        <taxon>unclassified sequences</taxon>
        <taxon>metagenomes</taxon>
        <taxon>ecological metagenomes</taxon>
    </lineage>
</organism>
<proteinExistence type="predicted"/>
<protein>
    <recommendedName>
        <fullName evidence="4">Hydrogen maturase F tetramerization domain-containing protein</fullName>
    </recommendedName>
</protein>
<dbReference type="FunFam" id="3.40.50.11420:FF:000001">
    <property type="entry name" value="Hydrogenase maturation GTPase HydF"/>
    <property type="match status" value="1"/>
</dbReference>
<feature type="domain" description="Hydrogen maturase F tetramerization" evidence="2">
    <location>
        <begin position="128"/>
        <end position="244"/>
    </location>
</feature>
<evidence type="ECO:0000259" key="1">
    <source>
        <dbReference type="Pfam" id="PF18128"/>
    </source>
</evidence>
<gene>
    <name evidence="3" type="ORF">SDC9_126878</name>
</gene>
<dbReference type="EMBL" id="VSSQ01029628">
    <property type="protein sequence ID" value="MPM79836.1"/>
    <property type="molecule type" value="Genomic_DNA"/>
</dbReference>
<dbReference type="Gene3D" id="3.40.50.11410">
    <property type="match status" value="1"/>
</dbReference>
<dbReference type="AlphaFoldDB" id="A0A645CRW2"/>
<comment type="caution">
    <text evidence="3">The sequence shown here is derived from an EMBL/GenBank/DDBJ whole genome shotgun (WGS) entry which is preliminary data.</text>
</comment>
<dbReference type="InterPro" id="IPR023873">
    <property type="entry name" value="FeFe-hyd_GTPase_HydF"/>
</dbReference>
<dbReference type="Pfam" id="PF18133">
    <property type="entry name" value="HydF_tetramer"/>
    <property type="match status" value="1"/>
</dbReference>
<dbReference type="Gene3D" id="3.40.50.11420">
    <property type="match status" value="1"/>
</dbReference>
<accession>A0A645CRW2</accession>
<evidence type="ECO:0000259" key="2">
    <source>
        <dbReference type="Pfam" id="PF18133"/>
    </source>
</evidence>
<dbReference type="InterPro" id="IPR041606">
    <property type="entry name" value="HydF_dimer"/>
</dbReference>
<evidence type="ECO:0008006" key="4">
    <source>
        <dbReference type="Google" id="ProtNLM"/>
    </source>
</evidence>
<dbReference type="Pfam" id="PF18128">
    <property type="entry name" value="HydF_dimer"/>
    <property type="match status" value="1"/>
</dbReference>
<dbReference type="InterPro" id="IPR040644">
    <property type="entry name" value="HydF_tetramer"/>
</dbReference>
<reference evidence="3" key="1">
    <citation type="submission" date="2019-08" db="EMBL/GenBank/DDBJ databases">
        <authorList>
            <person name="Kucharzyk K."/>
            <person name="Murdoch R.W."/>
            <person name="Higgins S."/>
            <person name="Loffler F."/>
        </authorList>
    </citation>
    <scope>NUCLEOTIDE SEQUENCE</scope>
</reference>
<sequence length="254" mass="27734">MTGQGIEGLKSCIISKAPSEWDGPPIIGDLIDNGDTVVLVVPIDSAAPKGRLILPQVQTLRDILDNDACGLVVKQNQLEQNLAALRTPPKLVVTDSQVFKQVAEITPQDVALTSFSVLFARHKGDLATFVAGAKAIESLKPGDKVLIAEACTHHRQEDDIGTVKIPRWLNQHIGGELTYTWVSGGKFPADLDQYKLVVHCGACMITRREMLYRLSIVRQSAVPIINYGVLIACLNNILDRALAPFPKVRQIISR</sequence>
<evidence type="ECO:0000313" key="3">
    <source>
        <dbReference type="EMBL" id="MPM79836.1"/>
    </source>
</evidence>